<dbReference type="PRINTS" id="PR00463">
    <property type="entry name" value="EP450I"/>
</dbReference>
<dbReference type="GO" id="GO:0016705">
    <property type="term" value="F:oxidoreductase activity, acting on paired donors, with incorporation or reduction of molecular oxygen"/>
    <property type="evidence" value="ECO:0007669"/>
    <property type="project" value="InterPro"/>
</dbReference>
<evidence type="ECO:0000256" key="1">
    <source>
        <dbReference type="ARBA" id="ARBA00010617"/>
    </source>
</evidence>
<dbReference type="InterPro" id="IPR050196">
    <property type="entry name" value="Cytochrome_P450_Monoox"/>
</dbReference>
<dbReference type="AlphaFoldDB" id="A0A2T0SAN2"/>
<sequence length="488" mass="51901">MASTAHRIRAIQALGAFRRDALGLFEDVARVPGGIAVTRAFGRELVFITHPDHVVHVLRDNHRNYSKDAPIYRVARPFLGNGLTVSPGGDDWLHRRRLVQPAFSRAALTGAARITEDCLADVAGHWTATALAKGTADATGLAKGTVDATGLAKGTVDATGLAKGTVDATGLAEGTVDATGLAEGTVDATAEMATLSMRLACRILFGAELDERTAEVAADLRLVCDHVAAFLARPFPPLVVPTPADRRFRAAMRRIRATIAALVAEPRTELIAGLVADGESGGSTREQVADELLGLFFAGHETQGHTLAWCWQLLATHPAAQATLHDELEAVLGGRPPALEDLPSLPYTRQVVDEAMRLYPVVWIMMRRAIGADTIGGHPIAAGSLVAWSPYAGNRHPDVWKRPGDFWPGRFDDPGGTGAAYHRHSLAPFGIGPRSCPGSNLALNQACLTIATLAQRCRVAPVHDGPVGADPSLTLRPAEALRLRLTSW</sequence>
<proteinExistence type="inferred from homology"/>
<dbReference type="InterPro" id="IPR002401">
    <property type="entry name" value="Cyt_P450_E_grp-I"/>
</dbReference>
<dbReference type="GO" id="GO:0004497">
    <property type="term" value="F:monooxygenase activity"/>
    <property type="evidence" value="ECO:0007669"/>
    <property type="project" value="UniProtKB-KW"/>
</dbReference>
<evidence type="ECO:0000256" key="5">
    <source>
        <dbReference type="ARBA" id="ARBA00023004"/>
    </source>
</evidence>
<evidence type="ECO:0000256" key="6">
    <source>
        <dbReference type="ARBA" id="ARBA00023033"/>
    </source>
</evidence>
<dbReference type="PROSITE" id="PS00086">
    <property type="entry name" value="CYTOCHROME_P450"/>
    <property type="match status" value="1"/>
</dbReference>
<evidence type="ECO:0000256" key="7">
    <source>
        <dbReference type="PIRSR" id="PIRSR602401-1"/>
    </source>
</evidence>
<dbReference type="GO" id="GO:0005506">
    <property type="term" value="F:iron ion binding"/>
    <property type="evidence" value="ECO:0007669"/>
    <property type="project" value="InterPro"/>
</dbReference>
<dbReference type="SUPFAM" id="SSF48264">
    <property type="entry name" value="Cytochrome P450"/>
    <property type="match status" value="1"/>
</dbReference>
<dbReference type="OrthoDB" id="7376058at2"/>
<reference evidence="9 10" key="1">
    <citation type="submission" date="2018-03" db="EMBL/GenBank/DDBJ databases">
        <title>Genomic Encyclopedia of Archaeal and Bacterial Type Strains, Phase II (KMG-II): from individual species to whole genera.</title>
        <authorList>
            <person name="Goeker M."/>
        </authorList>
    </citation>
    <scope>NUCLEOTIDE SEQUENCE [LARGE SCALE GENOMIC DNA]</scope>
    <source>
        <strain evidence="9 10">DSM 45348</strain>
    </source>
</reference>
<feature type="binding site" description="axial binding residue" evidence="7">
    <location>
        <position position="436"/>
    </location>
    <ligand>
        <name>heme</name>
        <dbReference type="ChEBI" id="CHEBI:30413"/>
    </ligand>
    <ligandPart>
        <name>Fe</name>
        <dbReference type="ChEBI" id="CHEBI:18248"/>
    </ligandPart>
</feature>
<comment type="similarity">
    <text evidence="1 8">Belongs to the cytochrome P450 family.</text>
</comment>
<keyword evidence="6 8" id="KW-0503">Monooxygenase</keyword>
<evidence type="ECO:0000256" key="3">
    <source>
        <dbReference type="ARBA" id="ARBA00022723"/>
    </source>
</evidence>
<protein>
    <submittedName>
        <fullName evidence="9">Cytochrome P450</fullName>
    </submittedName>
</protein>
<keyword evidence="2 7" id="KW-0349">Heme</keyword>
<dbReference type="InterPro" id="IPR017972">
    <property type="entry name" value="Cyt_P450_CS"/>
</dbReference>
<dbReference type="InterPro" id="IPR036396">
    <property type="entry name" value="Cyt_P450_sf"/>
</dbReference>
<keyword evidence="4 8" id="KW-0560">Oxidoreductase</keyword>
<evidence type="ECO:0000256" key="4">
    <source>
        <dbReference type="ARBA" id="ARBA00023002"/>
    </source>
</evidence>
<evidence type="ECO:0000313" key="9">
    <source>
        <dbReference type="EMBL" id="PRY30484.1"/>
    </source>
</evidence>
<keyword evidence="10" id="KW-1185">Reference proteome</keyword>
<comment type="caution">
    <text evidence="9">The sequence shown here is derived from an EMBL/GenBank/DDBJ whole genome shotgun (WGS) entry which is preliminary data.</text>
</comment>
<keyword evidence="3 7" id="KW-0479">Metal-binding</keyword>
<dbReference type="RefSeq" id="WP_106126130.1">
    <property type="nucleotide sequence ID" value="NZ_PVZG01000004.1"/>
</dbReference>
<dbReference type="Proteomes" id="UP000239209">
    <property type="component" value="Unassembled WGS sequence"/>
</dbReference>
<dbReference type="PANTHER" id="PTHR24291">
    <property type="entry name" value="CYTOCHROME P450 FAMILY 4"/>
    <property type="match status" value="1"/>
</dbReference>
<name>A0A2T0SAN2_9ACTN</name>
<evidence type="ECO:0000313" key="10">
    <source>
        <dbReference type="Proteomes" id="UP000239209"/>
    </source>
</evidence>
<evidence type="ECO:0000256" key="2">
    <source>
        <dbReference type="ARBA" id="ARBA00022617"/>
    </source>
</evidence>
<dbReference type="Gene3D" id="1.10.630.10">
    <property type="entry name" value="Cytochrome P450"/>
    <property type="match status" value="2"/>
</dbReference>
<evidence type="ECO:0000256" key="8">
    <source>
        <dbReference type="RuleBase" id="RU000461"/>
    </source>
</evidence>
<dbReference type="PANTHER" id="PTHR24291:SF50">
    <property type="entry name" value="BIFUNCTIONAL ALBAFLAVENONE MONOOXYGENASE_TERPENE SYNTHASE"/>
    <property type="match status" value="1"/>
</dbReference>
<organism evidence="9 10">
    <name type="scientific">Pseudosporangium ferrugineum</name>
    <dbReference type="NCBI Taxonomy" id="439699"/>
    <lineage>
        <taxon>Bacteria</taxon>
        <taxon>Bacillati</taxon>
        <taxon>Actinomycetota</taxon>
        <taxon>Actinomycetes</taxon>
        <taxon>Micromonosporales</taxon>
        <taxon>Micromonosporaceae</taxon>
        <taxon>Pseudosporangium</taxon>
    </lineage>
</organism>
<dbReference type="PRINTS" id="PR00385">
    <property type="entry name" value="P450"/>
</dbReference>
<dbReference type="GO" id="GO:0020037">
    <property type="term" value="F:heme binding"/>
    <property type="evidence" value="ECO:0007669"/>
    <property type="project" value="InterPro"/>
</dbReference>
<accession>A0A2T0SAN2</accession>
<keyword evidence="5 7" id="KW-0408">Iron</keyword>
<dbReference type="InterPro" id="IPR001128">
    <property type="entry name" value="Cyt_P450"/>
</dbReference>
<comment type="cofactor">
    <cofactor evidence="7">
        <name>heme</name>
        <dbReference type="ChEBI" id="CHEBI:30413"/>
    </cofactor>
</comment>
<dbReference type="Pfam" id="PF00067">
    <property type="entry name" value="p450"/>
    <property type="match status" value="2"/>
</dbReference>
<dbReference type="EMBL" id="PVZG01000004">
    <property type="protein sequence ID" value="PRY30484.1"/>
    <property type="molecule type" value="Genomic_DNA"/>
</dbReference>
<gene>
    <name evidence="9" type="ORF">CLV70_10436</name>
</gene>